<feature type="compositionally biased region" description="Polar residues" evidence="2">
    <location>
        <begin position="668"/>
        <end position="684"/>
    </location>
</feature>
<proteinExistence type="predicted"/>
<feature type="compositionally biased region" description="Acidic residues" evidence="2">
    <location>
        <begin position="80"/>
        <end position="102"/>
    </location>
</feature>
<evidence type="ECO:0000256" key="2">
    <source>
        <dbReference type="SAM" id="MobiDB-lite"/>
    </source>
</evidence>
<evidence type="ECO:0000256" key="1">
    <source>
        <dbReference type="SAM" id="Coils"/>
    </source>
</evidence>
<feature type="region of interest" description="Disordered" evidence="2">
    <location>
        <begin position="751"/>
        <end position="909"/>
    </location>
</feature>
<accession>A0A9Q1C0Z3</accession>
<dbReference type="AlphaFoldDB" id="A0A9Q1C0Z3"/>
<dbReference type="PANTHER" id="PTHR37915:SF3">
    <property type="match status" value="1"/>
</dbReference>
<gene>
    <name evidence="3" type="ORF">HOLleu_20588</name>
</gene>
<feature type="region of interest" description="Disordered" evidence="2">
    <location>
        <begin position="654"/>
        <end position="697"/>
    </location>
</feature>
<feature type="region of interest" description="Disordered" evidence="2">
    <location>
        <begin position="603"/>
        <end position="636"/>
    </location>
</feature>
<protein>
    <submittedName>
        <fullName evidence="3">Uncharacterized protein</fullName>
    </submittedName>
</protein>
<feature type="compositionally biased region" description="Polar residues" evidence="2">
    <location>
        <begin position="761"/>
        <end position="784"/>
    </location>
</feature>
<feature type="compositionally biased region" description="Polar residues" evidence="2">
    <location>
        <begin position="857"/>
        <end position="869"/>
    </location>
</feature>
<feature type="region of interest" description="Disordered" evidence="2">
    <location>
        <begin position="1"/>
        <end position="21"/>
    </location>
</feature>
<keyword evidence="1" id="KW-0175">Coiled coil</keyword>
<dbReference type="Proteomes" id="UP001152320">
    <property type="component" value="Chromosome 9"/>
</dbReference>
<dbReference type="EMBL" id="JAIZAY010000009">
    <property type="protein sequence ID" value="KAJ8036572.1"/>
    <property type="molecule type" value="Genomic_DNA"/>
</dbReference>
<evidence type="ECO:0000313" key="3">
    <source>
        <dbReference type="EMBL" id="KAJ8036572.1"/>
    </source>
</evidence>
<feature type="region of interest" description="Disordered" evidence="2">
    <location>
        <begin position="77"/>
        <end position="111"/>
    </location>
</feature>
<keyword evidence="4" id="KW-1185">Reference proteome</keyword>
<dbReference type="OrthoDB" id="10037468at2759"/>
<comment type="caution">
    <text evidence="3">The sequence shown here is derived from an EMBL/GenBank/DDBJ whole genome shotgun (WGS) entry which is preliminary data.</text>
</comment>
<sequence length="909" mass="100495">MKEVDRQSIKSSSTQVKKAQEISAQVDIVDGVNLSQERMKLGVRGVSEEYIETDNDADRIEEEAIAQHLERILDSAQWSDLEEDDDDADADGADGDDEDEEERPSSAISQRSLYEKFKAQLEQRKQEVIERRSRATSMHGSLLNGLDEATSNNASRVSSAITTATADMGFPAEKDIVIKTEIGTSPFLLTPESRDSRKSSISVADHPIVLDYLKTYNYIKDFKDLLAQAFSDKDLTIASDRLSGLKPVEFQKDGSIPQQITSMTSNVELFLKEIGTVITDNLNQEPEATVSSLMTSRLNTGNSRLTTAKSLGVHGVAPPEKAPPAEAPSVPQPYPPLGLPDDDPHELTNEPVIINDIKDGLEFQQLQDNYNKLKEELEIQKDSYEEKLRNNALSMVDLEETIQELQHELAGLGTSPTMKPVSSMSRVSSRIEPEVDPTVIFSRMDTERNQKALKRGINSHKISPDQYNEVVRSMEQYNAVPAKRLVQMVQKYTHHTHMKQIEENVKRSNSIDDEVFSLLEKMEALQNMRAERWGEQMDMLAEERMRLAHLLMESLTKIEEESGIFLIKPILSWKGRGYLPYFQSNLSTYKPPKTFLRPLTREGSAVYGPAPTPTPSHTRRRLNTRQQSGAGDAGMVNDLPMPSRITQSPVPLQGSAINMVGTPPQAMWSMSSSLPNDPPKTSENSEGERLGNRLSNSGITTPKILELEINRMLVGQNTISAPTKAFLSDDRLVNAANSSVRSYMTIARPSAYPIPSLRPTRPNSSGTENSRTGAGSPLARSSSPKLHVRAKSESSLHVSQPLPPIKVPSEGKDGVKDGSISSQKNCEERLSSAKSDHYLTRSATHPSPPHTPPGSSIRQSPPTLPSVDQDSIEREESSPSPGHVTKISMKSPTGVDEEQFLATTSNGER</sequence>
<name>A0A9Q1C0Z3_HOLLE</name>
<reference evidence="3" key="1">
    <citation type="submission" date="2021-10" db="EMBL/GenBank/DDBJ databases">
        <title>Tropical sea cucumber genome reveals ecological adaptation and Cuvierian tubules defense mechanism.</title>
        <authorList>
            <person name="Chen T."/>
        </authorList>
    </citation>
    <scope>NUCLEOTIDE SEQUENCE</scope>
    <source>
        <strain evidence="3">Nanhai2018</strain>
        <tissue evidence="3">Muscle</tissue>
    </source>
</reference>
<dbReference type="PANTHER" id="PTHR37915">
    <property type="match status" value="1"/>
</dbReference>
<organism evidence="3 4">
    <name type="scientific">Holothuria leucospilota</name>
    <name type="common">Black long sea cucumber</name>
    <name type="synonym">Mertensiothuria leucospilota</name>
    <dbReference type="NCBI Taxonomy" id="206669"/>
    <lineage>
        <taxon>Eukaryota</taxon>
        <taxon>Metazoa</taxon>
        <taxon>Echinodermata</taxon>
        <taxon>Eleutherozoa</taxon>
        <taxon>Echinozoa</taxon>
        <taxon>Holothuroidea</taxon>
        <taxon>Aspidochirotacea</taxon>
        <taxon>Aspidochirotida</taxon>
        <taxon>Holothuriidae</taxon>
        <taxon>Holothuria</taxon>
    </lineage>
</organism>
<feature type="coiled-coil region" evidence="1">
    <location>
        <begin position="363"/>
        <end position="415"/>
    </location>
</feature>
<evidence type="ECO:0000313" key="4">
    <source>
        <dbReference type="Proteomes" id="UP001152320"/>
    </source>
</evidence>
<feature type="compositionally biased region" description="Basic and acidic residues" evidence="2">
    <location>
        <begin position="825"/>
        <end position="839"/>
    </location>
</feature>